<comment type="caution">
    <text evidence="1">The sequence shown here is derived from an EMBL/GenBank/DDBJ whole genome shotgun (WGS) entry which is preliminary data.</text>
</comment>
<name>A0ABR0PAY1_GOSAR</name>
<dbReference type="EMBL" id="JARKNE010000007">
    <property type="protein sequence ID" value="KAK5818351.1"/>
    <property type="molecule type" value="Genomic_DNA"/>
</dbReference>
<keyword evidence="2" id="KW-1185">Reference proteome</keyword>
<organism evidence="1 2">
    <name type="scientific">Gossypium arboreum</name>
    <name type="common">Tree cotton</name>
    <name type="synonym">Gossypium nanking</name>
    <dbReference type="NCBI Taxonomy" id="29729"/>
    <lineage>
        <taxon>Eukaryota</taxon>
        <taxon>Viridiplantae</taxon>
        <taxon>Streptophyta</taxon>
        <taxon>Embryophyta</taxon>
        <taxon>Tracheophyta</taxon>
        <taxon>Spermatophyta</taxon>
        <taxon>Magnoliopsida</taxon>
        <taxon>eudicotyledons</taxon>
        <taxon>Gunneridae</taxon>
        <taxon>Pentapetalae</taxon>
        <taxon>rosids</taxon>
        <taxon>malvids</taxon>
        <taxon>Malvales</taxon>
        <taxon>Malvaceae</taxon>
        <taxon>Malvoideae</taxon>
        <taxon>Gossypium</taxon>
    </lineage>
</organism>
<accession>A0ABR0PAY1</accession>
<evidence type="ECO:0000313" key="1">
    <source>
        <dbReference type="EMBL" id="KAK5818351.1"/>
    </source>
</evidence>
<evidence type="ECO:0000313" key="2">
    <source>
        <dbReference type="Proteomes" id="UP001358586"/>
    </source>
</evidence>
<sequence length="55" mass="6066">MGMAKEEHPSLLMVMAIEDIVQNLSHEVARDTARMGKNMAMFGSNDEILGDVETT</sequence>
<protein>
    <submittedName>
        <fullName evidence="1">Uncharacterized protein</fullName>
    </submittedName>
</protein>
<gene>
    <name evidence="1" type="ORF">PVK06_023286</name>
</gene>
<proteinExistence type="predicted"/>
<dbReference type="Proteomes" id="UP001358586">
    <property type="component" value="Chromosome 7"/>
</dbReference>
<reference evidence="1 2" key="1">
    <citation type="submission" date="2023-03" db="EMBL/GenBank/DDBJ databases">
        <title>WGS of Gossypium arboreum.</title>
        <authorList>
            <person name="Yu D."/>
        </authorList>
    </citation>
    <scope>NUCLEOTIDE SEQUENCE [LARGE SCALE GENOMIC DNA]</scope>
    <source>
        <tissue evidence="1">Leaf</tissue>
    </source>
</reference>